<evidence type="ECO:0000313" key="9">
    <source>
        <dbReference type="Proteomes" id="UP001174909"/>
    </source>
</evidence>
<dbReference type="GO" id="GO:0046839">
    <property type="term" value="P:phospholipid dephosphorylation"/>
    <property type="evidence" value="ECO:0007669"/>
    <property type="project" value="TreeGrafter"/>
</dbReference>
<dbReference type="CDD" id="cd03390">
    <property type="entry name" value="PAP2_containing_1_like"/>
    <property type="match status" value="1"/>
</dbReference>
<comment type="subcellular location">
    <subcellularLocation>
        <location evidence="1">Membrane</location>
        <topology evidence="1">Multi-pass membrane protein</topology>
    </subcellularLocation>
</comment>
<dbReference type="InterPro" id="IPR000326">
    <property type="entry name" value="PAP2/HPO"/>
</dbReference>
<evidence type="ECO:0000256" key="1">
    <source>
        <dbReference type="ARBA" id="ARBA00004141"/>
    </source>
</evidence>
<dbReference type="PANTHER" id="PTHR10165">
    <property type="entry name" value="LIPID PHOSPHATE PHOSPHATASE"/>
    <property type="match status" value="1"/>
</dbReference>
<dbReference type="Proteomes" id="UP001174909">
    <property type="component" value="Unassembled WGS sequence"/>
</dbReference>
<keyword evidence="5 6" id="KW-0472">Membrane</keyword>
<dbReference type="Gene3D" id="1.20.144.10">
    <property type="entry name" value="Phosphatidic acid phosphatase type 2/haloperoxidase"/>
    <property type="match status" value="1"/>
</dbReference>
<accession>A0AA35WUD9</accession>
<comment type="similarity">
    <text evidence="2">Belongs to the PA-phosphatase related phosphoesterase family.</text>
</comment>
<feature type="transmembrane region" description="Helical" evidence="6">
    <location>
        <begin position="88"/>
        <end position="108"/>
    </location>
</feature>
<dbReference type="SMART" id="SM00014">
    <property type="entry name" value="acidPPc"/>
    <property type="match status" value="1"/>
</dbReference>
<comment type="caution">
    <text evidence="8">The sequence shown here is derived from an EMBL/GenBank/DDBJ whole genome shotgun (WGS) entry which is preliminary data.</text>
</comment>
<dbReference type="Pfam" id="PF01569">
    <property type="entry name" value="PAP2"/>
    <property type="match status" value="1"/>
</dbReference>
<proteinExistence type="inferred from homology"/>
<keyword evidence="3 6" id="KW-0812">Transmembrane</keyword>
<evidence type="ECO:0000256" key="4">
    <source>
        <dbReference type="ARBA" id="ARBA00022989"/>
    </source>
</evidence>
<dbReference type="AlphaFoldDB" id="A0AA35WUD9"/>
<dbReference type="SUPFAM" id="SSF48317">
    <property type="entry name" value="Acid phosphatase/Vanadium-dependent haloperoxidase"/>
    <property type="match status" value="1"/>
</dbReference>
<dbReference type="GO" id="GO:0016020">
    <property type="term" value="C:membrane"/>
    <property type="evidence" value="ECO:0007669"/>
    <property type="project" value="UniProtKB-SubCell"/>
</dbReference>
<dbReference type="GO" id="GO:0006644">
    <property type="term" value="P:phospholipid metabolic process"/>
    <property type="evidence" value="ECO:0007669"/>
    <property type="project" value="InterPro"/>
</dbReference>
<evidence type="ECO:0000256" key="3">
    <source>
        <dbReference type="ARBA" id="ARBA00022692"/>
    </source>
</evidence>
<dbReference type="GO" id="GO:0008195">
    <property type="term" value="F:phosphatidate phosphatase activity"/>
    <property type="evidence" value="ECO:0007669"/>
    <property type="project" value="TreeGrafter"/>
</dbReference>
<sequence length="274" mass="30458">MNPSSRAPLQRQLAVEISTRCVLLIILYGLEFARPFQRVIKEEELWLYKNPLVPERLPVTLLLTVGIGVPVAFVFLHYLTTGDRLDLVHALLTISLTVLLTGIITDLIKVSVGRPRPDFYYRCFPDGQVSSDLVCLGEADVVEKGRKSFPSGHSAWAFSCGGFLSLYLSGKLHLFGPQGRGQAWRLCAFLTPLLTSCVASLTRLQDHKHHWEDVVAGCVIGVVVSLLCYLQYYPSPLSPHCDSPLTNNGAYHLALWTPHTRKKYYATPPALNAV</sequence>
<protein>
    <submittedName>
        <fullName evidence="8">Phospholipid phosphatase 5</fullName>
    </submittedName>
</protein>
<evidence type="ECO:0000259" key="7">
    <source>
        <dbReference type="SMART" id="SM00014"/>
    </source>
</evidence>
<dbReference type="InterPro" id="IPR043216">
    <property type="entry name" value="PAP-like"/>
</dbReference>
<evidence type="ECO:0000313" key="8">
    <source>
        <dbReference type="EMBL" id="CAI8033159.1"/>
    </source>
</evidence>
<dbReference type="PANTHER" id="PTHR10165:SF35">
    <property type="entry name" value="RE23632P"/>
    <property type="match status" value="1"/>
</dbReference>
<evidence type="ECO:0000256" key="6">
    <source>
        <dbReference type="SAM" id="Phobius"/>
    </source>
</evidence>
<feature type="domain" description="Phosphatidic acid phosphatase type 2/haloperoxidase" evidence="7">
    <location>
        <begin position="90"/>
        <end position="229"/>
    </location>
</feature>
<organism evidence="8 9">
    <name type="scientific">Geodia barretti</name>
    <name type="common">Barrett's horny sponge</name>
    <dbReference type="NCBI Taxonomy" id="519541"/>
    <lineage>
        <taxon>Eukaryota</taxon>
        <taxon>Metazoa</taxon>
        <taxon>Porifera</taxon>
        <taxon>Demospongiae</taxon>
        <taxon>Heteroscleromorpha</taxon>
        <taxon>Tetractinellida</taxon>
        <taxon>Astrophorina</taxon>
        <taxon>Geodiidae</taxon>
        <taxon>Geodia</taxon>
    </lineage>
</organism>
<feature type="transmembrane region" description="Helical" evidence="6">
    <location>
        <begin position="214"/>
        <end position="233"/>
    </location>
</feature>
<gene>
    <name evidence="8" type="ORF">GBAR_LOCUS18699</name>
</gene>
<dbReference type="EMBL" id="CASHTH010002643">
    <property type="protein sequence ID" value="CAI8033159.1"/>
    <property type="molecule type" value="Genomic_DNA"/>
</dbReference>
<evidence type="ECO:0000256" key="5">
    <source>
        <dbReference type="ARBA" id="ARBA00023136"/>
    </source>
</evidence>
<keyword evidence="4 6" id="KW-1133">Transmembrane helix</keyword>
<name>A0AA35WUD9_GEOBA</name>
<keyword evidence="9" id="KW-1185">Reference proteome</keyword>
<dbReference type="InterPro" id="IPR036938">
    <property type="entry name" value="PAP2/HPO_sf"/>
</dbReference>
<evidence type="ECO:0000256" key="2">
    <source>
        <dbReference type="ARBA" id="ARBA00008816"/>
    </source>
</evidence>
<feature type="transmembrane region" description="Helical" evidence="6">
    <location>
        <begin position="57"/>
        <end position="76"/>
    </location>
</feature>
<reference evidence="8" key="1">
    <citation type="submission" date="2023-03" db="EMBL/GenBank/DDBJ databases">
        <authorList>
            <person name="Steffen K."/>
            <person name="Cardenas P."/>
        </authorList>
    </citation>
    <scope>NUCLEOTIDE SEQUENCE</scope>
</reference>